<name>A0A031K5S1_9SPHN</name>
<dbReference type="SUPFAM" id="SSF55781">
    <property type="entry name" value="GAF domain-like"/>
    <property type="match status" value="1"/>
</dbReference>
<evidence type="ECO:0000313" key="4">
    <source>
        <dbReference type="EMBL" id="EZP84615.1"/>
    </source>
</evidence>
<dbReference type="PANTHER" id="PTHR45138:SF9">
    <property type="entry name" value="DIGUANYLATE CYCLASE DGCM-RELATED"/>
    <property type="match status" value="1"/>
</dbReference>
<organism evidence="4 5">
    <name type="scientific">Novosphingobium resinovorum</name>
    <dbReference type="NCBI Taxonomy" id="158500"/>
    <lineage>
        <taxon>Bacteria</taxon>
        <taxon>Pseudomonadati</taxon>
        <taxon>Pseudomonadota</taxon>
        <taxon>Alphaproteobacteria</taxon>
        <taxon>Sphingomonadales</taxon>
        <taxon>Sphingomonadaceae</taxon>
        <taxon>Novosphingobium</taxon>
    </lineage>
</organism>
<comment type="caution">
    <text evidence="4">The sequence shown here is derived from an EMBL/GenBank/DDBJ whole genome shotgun (WGS) entry which is preliminary data.</text>
</comment>
<dbReference type="EC" id="2.7.7.65" evidence="1"/>
<dbReference type="InterPro" id="IPR029016">
    <property type="entry name" value="GAF-like_dom_sf"/>
</dbReference>
<dbReference type="InterPro" id="IPR029787">
    <property type="entry name" value="Nucleotide_cyclase"/>
</dbReference>
<protein>
    <recommendedName>
        <fullName evidence="1">diguanylate cyclase</fullName>
        <ecNumber evidence="1">2.7.7.65</ecNumber>
    </recommendedName>
</protein>
<dbReference type="Pfam" id="PF01590">
    <property type="entry name" value="GAF"/>
    <property type="match status" value="1"/>
</dbReference>
<dbReference type="STRING" id="158500.BES08_01925"/>
<dbReference type="InterPro" id="IPR000160">
    <property type="entry name" value="GGDEF_dom"/>
</dbReference>
<evidence type="ECO:0000313" key="5">
    <source>
        <dbReference type="Proteomes" id="UP000024329"/>
    </source>
</evidence>
<dbReference type="NCBIfam" id="TIGR00254">
    <property type="entry name" value="GGDEF"/>
    <property type="match status" value="1"/>
</dbReference>
<dbReference type="FunFam" id="3.30.70.270:FF:000001">
    <property type="entry name" value="Diguanylate cyclase domain protein"/>
    <property type="match status" value="1"/>
</dbReference>
<dbReference type="GO" id="GO:0052621">
    <property type="term" value="F:diguanylate cyclase activity"/>
    <property type="evidence" value="ECO:0007669"/>
    <property type="project" value="UniProtKB-EC"/>
</dbReference>
<dbReference type="Gene3D" id="3.30.70.270">
    <property type="match status" value="1"/>
</dbReference>
<evidence type="ECO:0000256" key="1">
    <source>
        <dbReference type="ARBA" id="ARBA00012528"/>
    </source>
</evidence>
<sequence length="326" mass="35328">MHAQTALADEPARLAALQRLAILDTPREEAFDNVVNLVRTVLGVPISAVTLVDKDRQWFKAIEGIDATETPRSESFCAYAIQQHAPLLIPDATQDPRVADYPAVLQDPHVRAYAGVPLVTSDGYNVGALCAVDTKTREFTDGELDILRNFARIVVNEMELRRIAERDQLTGALTRRGFIEKANQEIARCHRYGRAASLVLIDVDHFKSVNDTWGHPAGDAVLRDLAATLGAAGRSADVLGRLGGEEFAMMLPETGVGEALAAAERFRAAIEARPIVVAPTRTIAVTASFGIATLDHSVTVAEEWIARADGPLYEAKRGGRNRCVVA</sequence>
<dbReference type="InterPro" id="IPR003018">
    <property type="entry name" value="GAF"/>
</dbReference>
<reference evidence="4 5" key="1">
    <citation type="submission" date="2014-03" db="EMBL/GenBank/DDBJ databases">
        <title>Whole genome sequence of Novosphingobium resinovorum KF1.</title>
        <authorList>
            <person name="Gan H.M."/>
            <person name="Gan H.Y."/>
            <person name="Chew T.H."/>
            <person name="Savka M.A."/>
        </authorList>
    </citation>
    <scope>NUCLEOTIDE SEQUENCE [LARGE SCALE GENOMIC DNA]</scope>
    <source>
        <strain evidence="4 5">KF1</strain>
    </source>
</reference>
<dbReference type="InterPro" id="IPR050469">
    <property type="entry name" value="Diguanylate_Cyclase"/>
</dbReference>
<dbReference type="RefSeq" id="WP_008830955.1">
    <property type="nucleotide sequence ID" value="NZ_JFYZ01000001.1"/>
</dbReference>
<dbReference type="InterPro" id="IPR043128">
    <property type="entry name" value="Rev_trsase/Diguanyl_cyclase"/>
</dbReference>
<evidence type="ECO:0000256" key="2">
    <source>
        <dbReference type="ARBA" id="ARBA00034247"/>
    </source>
</evidence>
<evidence type="ECO:0000259" key="3">
    <source>
        <dbReference type="PROSITE" id="PS50887"/>
    </source>
</evidence>
<comment type="catalytic activity">
    <reaction evidence="2">
        <text>2 GTP = 3',3'-c-di-GMP + 2 diphosphate</text>
        <dbReference type="Rhea" id="RHEA:24898"/>
        <dbReference type="ChEBI" id="CHEBI:33019"/>
        <dbReference type="ChEBI" id="CHEBI:37565"/>
        <dbReference type="ChEBI" id="CHEBI:58805"/>
        <dbReference type="EC" id="2.7.7.65"/>
    </reaction>
</comment>
<dbReference type="CDD" id="cd01949">
    <property type="entry name" value="GGDEF"/>
    <property type="match status" value="1"/>
</dbReference>
<dbReference type="GO" id="GO:0043709">
    <property type="term" value="P:cell adhesion involved in single-species biofilm formation"/>
    <property type="evidence" value="ECO:0007669"/>
    <property type="project" value="TreeGrafter"/>
</dbReference>
<accession>A0A031K5S1</accession>
<dbReference type="PATRIC" id="fig|158500.4.peg.381"/>
<dbReference type="PANTHER" id="PTHR45138">
    <property type="entry name" value="REGULATORY COMPONENTS OF SENSORY TRANSDUCTION SYSTEM"/>
    <property type="match status" value="1"/>
</dbReference>
<dbReference type="eggNOG" id="COG3706">
    <property type="taxonomic scope" value="Bacteria"/>
</dbReference>
<dbReference type="GO" id="GO:0005886">
    <property type="term" value="C:plasma membrane"/>
    <property type="evidence" value="ECO:0007669"/>
    <property type="project" value="TreeGrafter"/>
</dbReference>
<dbReference type="Pfam" id="PF00990">
    <property type="entry name" value="GGDEF"/>
    <property type="match status" value="1"/>
</dbReference>
<dbReference type="SMART" id="SM00267">
    <property type="entry name" value="GGDEF"/>
    <property type="match status" value="1"/>
</dbReference>
<dbReference type="AlphaFoldDB" id="A0A031K5S1"/>
<dbReference type="Proteomes" id="UP000024329">
    <property type="component" value="Unassembled WGS sequence"/>
</dbReference>
<dbReference type="EMBL" id="JFYZ01000001">
    <property type="protein sequence ID" value="EZP84615.1"/>
    <property type="molecule type" value="Genomic_DNA"/>
</dbReference>
<dbReference type="GO" id="GO:1902201">
    <property type="term" value="P:negative regulation of bacterial-type flagellum-dependent cell motility"/>
    <property type="evidence" value="ECO:0007669"/>
    <property type="project" value="TreeGrafter"/>
</dbReference>
<proteinExistence type="predicted"/>
<feature type="domain" description="GGDEF" evidence="3">
    <location>
        <begin position="194"/>
        <end position="326"/>
    </location>
</feature>
<dbReference type="PROSITE" id="PS50887">
    <property type="entry name" value="GGDEF"/>
    <property type="match status" value="1"/>
</dbReference>
<dbReference type="Gene3D" id="3.30.450.40">
    <property type="match status" value="1"/>
</dbReference>
<dbReference type="SMART" id="SM00065">
    <property type="entry name" value="GAF"/>
    <property type="match status" value="1"/>
</dbReference>
<gene>
    <name evidence="4" type="ORF">BV97_00371</name>
</gene>
<dbReference type="SUPFAM" id="SSF55073">
    <property type="entry name" value="Nucleotide cyclase"/>
    <property type="match status" value="1"/>
</dbReference>